<sequence length="99" mass="10835">MTSQGPLVASREGSSLISANGRKIFSDGEREACLYDRFSDRFDLFPVNEADCLAVGEMPPFPPVLLHLKVVSGYGEARAVFATEPSGEHYELPHDQPPL</sequence>
<proteinExistence type="predicted"/>
<name>A0A6J4Q7I3_9ACTN</name>
<accession>A0A6J4Q7I3</accession>
<dbReference type="EMBL" id="CADCVE010000004">
    <property type="protein sequence ID" value="CAA9436693.1"/>
    <property type="molecule type" value="Genomic_DNA"/>
</dbReference>
<protein>
    <submittedName>
        <fullName evidence="1">Uncharacterized protein</fullName>
    </submittedName>
</protein>
<evidence type="ECO:0000313" key="1">
    <source>
        <dbReference type="EMBL" id="CAA9436693.1"/>
    </source>
</evidence>
<reference evidence="1" key="1">
    <citation type="submission" date="2020-02" db="EMBL/GenBank/DDBJ databases">
        <authorList>
            <person name="Meier V. D."/>
        </authorList>
    </citation>
    <scope>NUCLEOTIDE SEQUENCE</scope>
    <source>
        <strain evidence="1">AVDCRST_MAG28</strain>
    </source>
</reference>
<gene>
    <name evidence="1" type="ORF">AVDCRST_MAG28-14</name>
</gene>
<organism evidence="1">
    <name type="scientific">uncultured Rubrobacteraceae bacterium</name>
    <dbReference type="NCBI Taxonomy" id="349277"/>
    <lineage>
        <taxon>Bacteria</taxon>
        <taxon>Bacillati</taxon>
        <taxon>Actinomycetota</taxon>
        <taxon>Rubrobacteria</taxon>
        <taxon>Rubrobacterales</taxon>
        <taxon>Rubrobacteraceae</taxon>
        <taxon>environmental samples</taxon>
    </lineage>
</organism>
<dbReference type="AlphaFoldDB" id="A0A6J4Q7I3"/>